<keyword evidence="3" id="KW-0175">Coiled coil</keyword>
<dbReference type="CDD" id="cd01949">
    <property type="entry name" value="GGDEF"/>
    <property type="match status" value="1"/>
</dbReference>
<dbReference type="SUPFAM" id="SSF81901">
    <property type="entry name" value="HCP-like"/>
    <property type="match status" value="1"/>
</dbReference>
<name>A0A840BED2_9RHOO</name>
<dbReference type="PANTHER" id="PTHR45138:SF9">
    <property type="entry name" value="DIGUANYLATE CYCLASE DGCM-RELATED"/>
    <property type="match status" value="1"/>
</dbReference>
<dbReference type="GO" id="GO:1902201">
    <property type="term" value="P:negative regulation of bacterial-type flagellum-dependent cell motility"/>
    <property type="evidence" value="ECO:0007669"/>
    <property type="project" value="TreeGrafter"/>
</dbReference>
<evidence type="ECO:0000313" key="6">
    <source>
        <dbReference type="Proteomes" id="UP000561045"/>
    </source>
</evidence>
<feature type="coiled-coil region" evidence="3">
    <location>
        <begin position="391"/>
        <end position="437"/>
    </location>
</feature>
<sequence>MIEPLGRAPIGLEGLESFGRDWRETANELWRARLGWPQTVRRIASGVREATVRRGDAADTARIDLVLLSVDQFDRQAVRSGTEYATHLARVFEAAGDAEWRALALLHAARDRMMQGADDAADALLAWLDHEGEAAHVIDRAWAQAARARVLSLRGEEETGFRLGYEAVALLQGTTPSPERVFAVMNLGVAHQRFGNLRTGEALLADAFDTARMLDMREAFFLLAANVASIQLDLGMVERAQQTLAAVSDIPDRPPERHYHELMMSLALLMGGDIDGARAWFNLAAQAPTGERPPAMLQDSLRIEIALLRAEGRLEEALAVFRQAEATTPAALNHVAHLHLLSEAASLFADLENWEQAYVYERRHREGYRALQHHAARVERFAVQARYDLYRSQVERDFERQRREHAEAARATVQALNDNLSTRLSEIQALQSALQEQVITDPLTLLYNRRFLNEVLPRELERAARDGGSIVVAMLDLDGFKQINDLHGHTMGDQVLRQLAGLLREQTRVSDFCCRYGGEEFCLVLTGLDAEGAESRIKGILDAFGHVELDAQGGRRISELSFSAGVAAYPAHGSHVEALLSLADAALLRAKRAGKRRVYRCDPAIDRPGRPDPHGSSAQL</sequence>
<dbReference type="InterPro" id="IPR050469">
    <property type="entry name" value="Diguanylate_Cyclase"/>
</dbReference>
<evidence type="ECO:0000256" key="2">
    <source>
        <dbReference type="ARBA" id="ARBA00034247"/>
    </source>
</evidence>
<dbReference type="Proteomes" id="UP000561045">
    <property type="component" value="Unassembled WGS sequence"/>
</dbReference>
<dbReference type="Gene3D" id="3.30.70.270">
    <property type="match status" value="1"/>
</dbReference>
<dbReference type="SMART" id="SM00267">
    <property type="entry name" value="GGDEF"/>
    <property type="match status" value="1"/>
</dbReference>
<dbReference type="GO" id="GO:0043709">
    <property type="term" value="P:cell adhesion involved in single-species biofilm formation"/>
    <property type="evidence" value="ECO:0007669"/>
    <property type="project" value="TreeGrafter"/>
</dbReference>
<evidence type="ECO:0000256" key="3">
    <source>
        <dbReference type="SAM" id="Coils"/>
    </source>
</evidence>
<comment type="catalytic activity">
    <reaction evidence="2">
        <text>2 GTP = 3',3'-c-di-GMP + 2 diphosphate</text>
        <dbReference type="Rhea" id="RHEA:24898"/>
        <dbReference type="ChEBI" id="CHEBI:33019"/>
        <dbReference type="ChEBI" id="CHEBI:37565"/>
        <dbReference type="ChEBI" id="CHEBI:58805"/>
        <dbReference type="EC" id="2.7.7.65"/>
    </reaction>
</comment>
<dbReference type="SUPFAM" id="SSF55073">
    <property type="entry name" value="Nucleotide cyclase"/>
    <property type="match status" value="1"/>
</dbReference>
<dbReference type="EC" id="2.7.7.65" evidence="1"/>
<evidence type="ECO:0000259" key="4">
    <source>
        <dbReference type="PROSITE" id="PS50887"/>
    </source>
</evidence>
<organism evidence="5 6">
    <name type="scientific">Niveibacterium umoris</name>
    <dbReference type="NCBI Taxonomy" id="1193620"/>
    <lineage>
        <taxon>Bacteria</taxon>
        <taxon>Pseudomonadati</taxon>
        <taxon>Pseudomonadota</taxon>
        <taxon>Betaproteobacteria</taxon>
        <taxon>Rhodocyclales</taxon>
        <taxon>Rhodocyclaceae</taxon>
        <taxon>Niveibacterium</taxon>
    </lineage>
</organism>
<dbReference type="GO" id="GO:0005886">
    <property type="term" value="C:plasma membrane"/>
    <property type="evidence" value="ECO:0007669"/>
    <property type="project" value="TreeGrafter"/>
</dbReference>
<dbReference type="AlphaFoldDB" id="A0A840BED2"/>
<dbReference type="PROSITE" id="PS50887">
    <property type="entry name" value="GGDEF"/>
    <property type="match status" value="1"/>
</dbReference>
<dbReference type="InterPro" id="IPR043128">
    <property type="entry name" value="Rev_trsase/Diguanyl_cyclase"/>
</dbReference>
<evidence type="ECO:0000256" key="1">
    <source>
        <dbReference type="ARBA" id="ARBA00012528"/>
    </source>
</evidence>
<dbReference type="InterPro" id="IPR029787">
    <property type="entry name" value="Nucleotide_cyclase"/>
</dbReference>
<dbReference type="FunFam" id="3.30.70.270:FF:000001">
    <property type="entry name" value="Diguanylate cyclase domain protein"/>
    <property type="match status" value="1"/>
</dbReference>
<accession>A0A840BED2</accession>
<protein>
    <recommendedName>
        <fullName evidence="1">diguanylate cyclase</fullName>
        <ecNumber evidence="1">2.7.7.65</ecNumber>
    </recommendedName>
</protein>
<dbReference type="InterPro" id="IPR000160">
    <property type="entry name" value="GGDEF_dom"/>
</dbReference>
<dbReference type="EMBL" id="JACIET010000001">
    <property type="protein sequence ID" value="MBB4011475.1"/>
    <property type="molecule type" value="Genomic_DNA"/>
</dbReference>
<feature type="domain" description="GGDEF" evidence="4">
    <location>
        <begin position="468"/>
        <end position="603"/>
    </location>
</feature>
<gene>
    <name evidence="5" type="ORF">GGR36_000783</name>
</gene>
<keyword evidence="6" id="KW-1185">Reference proteome</keyword>
<dbReference type="PANTHER" id="PTHR45138">
    <property type="entry name" value="REGULATORY COMPONENTS OF SENSORY TRANSDUCTION SYSTEM"/>
    <property type="match status" value="1"/>
</dbReference>
<proteinExistence type="predicted"/>
<dbReference type="NCBIfam" id="TIGR00254">
    <property type="entry name" value="GGDEF"/>
    <property type="match status" value="1"/>
</dbReference>
<dbReference type="GO" id="GO:0052621">
    <property type="term" value="F:diguanylate cyclase activity"/>
    <property type="evidence" value="ECO:0007669"/>
    <property type="project" value="UniProtKB-EC"/>
</dbReference>
<dbReference type="Pfam" id="PF00990">
    <property type="entry name" value="GGDEF"/>
    <property type="match status" value="1"/>
</dbReference>
<comment type="caution">
    <text evidence="5">The sequence shown here is derived from an EMBL/GenBank/DDBJ whole genome shotgun (WGS) entry which is preliminary data.</text>
</comment>
<reference evidence="5 6" key="1">
    <citation type="submission" date="2020-08" db="EMBL/GenBank/DDBJ databases">
        <title>Genomic Encyclopedia of Type Strains, Phase IV (KMG-IV): sequencing the most valuable type-strain genomes for metagenomic binning, comparative biology and taxonomic classification.</title>
        <authorList>
            <person name="Goeker M."/>
        </authorList>
    </citation>
    <scope>NUCLEOTIDE SEQUENCE [LARGE SCALE GENOMIC DNA]</scope>
    <source>
        <strain evidence="5 6">DSM 106739</strain>
    </source>
</reference>
<dbReference type="RefSeq" id="WP_183632072.1">
    <property type="nucleotide sequence ID" value="NZ_BAABLE010000011.1"/>
</dbReference>
<evidence type="ECO:0000313" key="5">
    <source>
        <dbReference type="EMBL" id="MBB4011475.1"/>
    </source>
</evidence>